<evidence type="ECO:0000256" key="5">
    <source>
        <dbReference type="PROSITE-ProRule" id="PRU01016"/>
    </source>
</evidence>
<dbReference type="GO" id="GO:0009307">
    <property type="term" value="P:DNA restriction-modification system"/>
    <property type="evidence" value="ECO:0007669"/>
    <property type="project" value="UniProtKB-KW"/>
</dbReference>
<dbReference type="GO" id="GO:0003886">
    <property type="term" value="F:DNA (cytosine-5-)-methyltransferase activity"/>
    <property type="evidence" value="ECO:0007669"/>
    <property type="project" value="UniProtKB-EC"/>
</dbReference>
<keyword evidence="3 5" id="KW-0949">S-adenosyl-L-methionine</keyword>
<comment type="catalytic activity">
    <reaction evidence="7">
        <text>a 2'-deoxycytidine in DNA + S-adenosyl-L-methionine = a 5-methyl-2'-deoxycytidine in DNA + S-adenosyl-L-homocysteine + H(+)</text>
        <dbReference type="Rhea" id="RHEA:13681"/>
        <dbReference type="Rhea" id="RHEA-COMP:11369"/>
        <dbReference type="Rhea" id="RHEA-COMP:11370"/>
        <dbReference type="ChEBI" id="CHEBI:15378"/>
        <dbReference type="ChEBI" id="CHEBI:57856"/>
        <dbReference type="ChEBI" id="CHEBI:59789"/>
        <dbReference type="ChEBI" id="CHEBI:85452"/>
        <dbReference type="ChEBI" id="CHEBI:85454"/>
        <dbReference type="EC" id="2.1.1.37"/>
    </reaction>
</comment>
<accession>A0A6F8ZIC0</accession>
<dbReference type="PANTHER" id="PTHR10629">
    <property type="entry name" value="CYTOSINE-SPECIFIC METHYLTRANSFERASE"/>
    <property type="match status" value="1"/>
</dbReference>
<dbReference type="PROSITE" id="PS00094">
    <property type="entry name" value="C5_MTASE_1"/>
    <property type="match status" value="1"/>
</dbReference>
<keyword evidence="1 5" id="KW-0489">Methyltransferase</keyword>
<evidence type="ECO:0000313" key="10">
    <source>
        <dbReference type="Proteomes" id="UP000503399"/>
    </source>
</evidence>
<dbReference type="Gene3D" id="3.90.120.10">
    <property type="entry name" value="DNA Methylase, subunit A, domain 2"/>
    <property type="match status" value="1"/>
</dbReference>
<keyword evidence="4" id="KW-0680">Restriction system</keyword>
<evidence type="ECO:0000256" key="4">
    <source>
        <dbReference type="ARBA" id="ARBA00022747"/>
    </source>
</evidence>
<dbReference type="NCBIfam" id="TIGR00675">
    <property type="entry name" value="dcm"/>
    <property type="match status" value="1"/>
</dbReference>
<gene>
    <name evidence="9" type="ORF">R50_2019</name>
</gene>
<dbReference type="Gene3D" id="3.40.50.150">
    <property type="entry name" value="Vaccinia Virus protein VP39"/>
    <property type="match status" value="1"/>
</dbReference>
<dbReference type="KEGG" id="hfv:R50_2019"/>
<dbReference type="EC" id="2.1.1.37" evidence="7"/>
<dbReference type="InterPro" id="IPR001525">
    <property type="entry name" value="C5_MeTfrase"/>
</dbReference>
<dbReference type="PRINTS" id="PR00105">
    <property type="entry name" value="C5METTRFRASE"/>
</dbReference>
<dbReference type="PROSITE" id="PS00095">
    <property type="entry name" value="C5_MTASE_2"/>
    <property type="match status" value="1"/>
</dbReference>
<feature type="active site" evidence="5">
    <location>
        <position position="127"/>
    </location>
</feature>
<name>A0A6F8ZIC0_9FIRM</name>
<keyword evidence="10" id="KW-1185">Reference proteome</keyword>
<comment type="similarity">
    <text evidence="5 6">Belongs to the class I-like SAM-binding methyltransferase superfamily. C5-methyltransferase family.</text>
</comment>
<dbReference type="InterPro" id="IPR031303">
    <property type="entry name" value="C5_meth_CS"/>
</dbReference>
<evidence type="ECO:0000313" key="9">
    <source>
        <dbReference type="EMBL" id="CAB1129516.1"/>
    </source>
</evidence>
<dbReference type="EMBL" id="LR778114">
    <property type="protein sequence ID" value="CAB1129516.1"/>
    <property type="molecule type" value="Genomic_DNA"/>
</dbReference>
<reference evidence="9 10" key="1">
    <citation type="submission" date="2020-02" db="EMBL/GenBank/DDBJ databases">
        <authorList>
            <person name="Hogendoorn C."/>
        </authorList>
    </citation>
    <scope>NUCLEOTIDE SEQUENCE [LARGE SCALE GENOMIC DNA]</scope>
    <source>
        <strain evidence="9">R501</strain>
    </source>
</reference>
<dbReference type="PROSITE" id="PS51679">
    <property type="entry name" value="SAM_MT_C5"/>
    <property type="match status" value="1"/>
</dbReference>
<dbReference type="GO" id="GO:0003677">
    <property type="term" value="F:DNA binding"/>
    <property type="evidence" value="ECO:0007669"/>
    <property type="project" value="TreeGrafter"/>
</dbReference>
<dbReference type="GO" id="GO:0032259">
    <property type="term" value="P:methylation"/>
    <property type="evidence" value="ECO:0007669"/>
    <property type="project" value="UniProtKB-KW"/>
</dbReference>
<dbReference type="Proteomes" id="UP000503399">
    <property type="component" value="Chromosome"/>
</dbReference>
<organism evidence="9 10">
    <name type="scientific">Candidatus Hydrogenisulfobacillus filiaventi</name>
    <dbReference type="NCBI Taxonomy" id="2707344"/>
    <lineage>
        <taxon>Bacteria</taxon>
        <taxon>Bacillati</taxon>
        <taxon>Bacillota</taxon>
        <taxon>Clostridia</taxon>
        <taxon>Eubacteriales</taxon>
        <taxon>Clostridiales Family XVII. Incertae Sedis</taxon>
        <taxon>Candidatus Hydrogenisulfobacillus</taxon>
    </lineage>
</organism>
<evidence type="ECO:0000256" key="8">
    <source>
        <dbReference type="SAM" id="MobiDB-lite"/>
    </source>
</evidence>
<evidence type="ECO:0000256" key="1">
    <source>
        <dbReference type="ARBA" id="ARBA00022603"/>
    </source>
</evidence>
<dbReference type="SUPFAM" id="SSF53335">
    <property type="entry name" value="S-adenosyl-L-methionine-dependent methyltransferases"/>
    <property type="match status" value="1"/>
</dbReference>
<dbReference type="REBASE" id="390381">
    <property type="entry name" value="M.FbaR501ORF2019P"/>
</dbReference>
<dbReference type="InterPro" id="IPR029063">
    <property type="entry name" value="SAM-dependent_MTases_sf"/>
</dbReference>
<dbReference type="PANTHER" id="PTHR10629:SF52">
    <property type="entry name" value="DNA (CYTOSINE-5)-METHYLTRANSFERASE 1"/>
    <property type="match status" value="1"/>
</dbReference>
<dbReference type="InterPro" id="IPR050390">
    <property type="entry name" value="C5-Methyltransferase"/>
</dbReference>
<evidence type="ECO:0000256" key="7">
    <source>
        <dbReference type="RuleBase" id="RU000417"/>
    </source>
</evidence>
<feature type="region of interest" description="Disordered" evidence="8">
    <location>
        <begin position="227"/>
        <end position="262"/>
    </location>
</feature>
<dbReference type="InterPro" id="IPR018117">
    <property type="entry name" value="C5_DNA_meth_AS"/>
</dbReference>
<proteinExistence type="inferred from homology"/>
<dbReference type="GO" id="GO:0044027">
    <property type="term" value="P:negative regulation of gene expression via chromosomal CpG island methylation"/>
    <property type="evidence" value="ECO:0007669"/>
    <property type="project" value="TreeGrafter"/>
</dbReference>
<dbReference type="AlphaFoldDB" id="A0A6F8ZIC0"/>
<evidence type="ECO:0000256" key="6">
    <source>
        <dbReference type="RuleBase" id="RU000416"/>
    </source>
</evidence>
<evidence type="ECO:0000256" key="2">
    <source>
        <dbReference type="ARBA" id="ARBA00022679"/>
    </source>
</evidence>
<sequence>MVGRALTDGLPRGTLGITRIGKRRIAPERCGARVLRRMVGGVAPVGIGGRGTVRMPIRIGSIFSGIGGFDLAAEQAGMEVAWQIEIDRHATSVLARHWPSVRRFGDIRRVHPGDLEPVDVVAFGSPCQDFSVAGPRAGLEGSRSGLFWEAIRIIAGVRPALAVWENVPGALSTNRGRDFAAVLAAFRDLGARELAWRVLDAQYFGVPQQRRRVFLVADFGGERSGQILLESPGRAGHPAPGRGAGQDAAGGSANGADDHGRWGRRRGIVGDLGSATCGACGGEGPMIFGSIRHVNHGARGIGRDVRVRGSSDPMFALTATERQAVALTVPTKWRGDPSADTLIVPHPSPGRRTTVRRLTPREAERLQGFPNDWTEGEPAKRLVDSVRYRLIGNAVAVPMGWWVLARVRAALEGLDPQAILASDWPGLDGVGDARPGVGGDSA</sequence>
<protein>
    <recommendedName>
        <fullName evidence="7">Cytosine-specific methyltransferase</fullName>
        <ecNumber evidence="7">2.1.1.37</ecNumber>
    </recommendedName>
</protein>
<evidence type="ECO:0000256" key="3">
    <source>
        <dbReference type="ARBA" id="ARBA00022691"/>
    </source>
</evidence>
<keyword evidence="2 5" id="KW-0808">Transferase</keyword>
<dbReference type="Pfam" id="PF00145">
    <property type="entry name" value="DNA_methylase"/>
    <property type="match status" value="2"/>
</dbReference>
<feature type="compositionally biased region" description="Low complexity" evidence="8">
    <location>
        <begin position="232"/>
        <end position="255"/>
    </location>
</feature>